<gene>
    <name evidence="2" type="ORF">SANT12839_101200</name>
</gene>
<dbReference type="Proteomes" id="UP000299290">
    <property type="component" value="Unassembled WGS sequence"/>
</dbReference>
<dbReference type="RefSeq" id="WP_162004021.1">
    <property type="nucleotide sequence ID" value="NZ_BJHV01000003.1"/>
</dbReference>
<feature type="transmembrane region" description="Helical" evidence="1">
    <location>
        <begin position="31"/>
        <end position="51"/>
    </location>
</feature>
<keyword evidence="3" id="KW-1185">Reference proteome</keyword>
<keyword evidence="1" id="KW-1133">Transmembrane helix</keyword>
<keyword evidence="1" id="KW-0472">Membrane</keyword>
<proteinExistence type="predicted"/>
<comment type="caution">
    <text evidence="2">The sequence shown here is derived from an EMBL/GenBank/DDBJ whole genome shotgun (WGS) entry which is preliminary data.</text>
</comment>
<evidence type="ECO:0008006" key="4">
    <source>
        <dbReference type="Google" id="ProtNLM"/>
    </source>
</evidence>
<name>A0A4D4KS13_9ACTN</name>
<keyword evidence="1" id="KW-0812">Transmembrane</keyword>
<organism evidence="2 3">
    <name type="scientific">Streptomyces antimycoticus</name>
    <dbReference type="NCBI Taxonomy" id="68175"/>
    <lineage>
        <taxon>Bacteria</taxon>
        <taxon>Bacillati</taxon>
        <taxon>Actinomycetota</taxon>
        <taxon>Actinomycetes</taxon>
        <taxon>Kitasatosporales</taxon>
        <taxon>Streptomycetaceae</taxon>
        <taxon>Streptomyces</taxon>
        <taxon>Streptomyces violaceusniger group</taxon>
    </lineage>
</organism>
<dbReference type="EMBL" id="BJHV01000003">
    <property type="protein sequence ID" value="GDY49238.1"/>
    <property type="molecule type" value="Genomic_DNA"/>
</dbReference>
<reference evidence="2 3" key="1">
    <citation type="journal article" date="2020" name="Int. J. Syst. Evol. Microbiol.">
        <title>Reclassification of Streptomyces castelarensis and Streptomyces sporoclivatus as later heterotypic synonyms of Streptomyces antimycoticus.</title>
        <authorList>
            <person name="Komaki H."/>
            <person name="Tamura T."/>
        </authorList>
    </citation>
    <scope>NUCLEOTIDE SEQUENCE [LARGE SCALE GENOMIC DNA]</scope>
    <source>
        <strain evidence="2 3">NBRC 12839</strain>
    </source>
</reference>
<evidence type="ECO:0000256" key="1">
    <source>
        <dbReference type="SAM" id="Phobius"/>
    </source>
</evidence>
<sequence>MHRRLSLAAAAARRHWARIRAASTDAGYSVTEWVIITAGGATIAGLIYAAINSKVLEKIGIINGS</sequence>
<evidence type="ECO:0000313" key="3">
    <source>
        <dbReference type="Proteomes" id="UP000299290"/>
    </source>
</evidence>
<protein>
    <recommendedName>
        <fullName evidence="4">DUF4244 domain-containing protein</fullName>
    </recommendedName>
</protein>
<evidence type="ECO:0000313" key="2">
    <source>
        <dbReference type="EMBL" id="GDY49238.1"/>
    </source>
</evidence>
<accession>A0A4D4KS13</accession>
<dbReference type="AlphaFoldDB" id="A0A4D4KS13"/>